<gene>
    <name evidence="2" type="ORF">F4V44_05510</name>
</gene>
<dbReference type="EMBL" id="VYKL01000013">
    <property type="protein sequence ID" value="KAA9027458.1"/>
    <property type="molecule type" value="Genomic_DNA"/>
</dbReference>
<comment type="caution">
    <text evidence="2">The sequence shown here is derived from an EMBL/GenBank/DDBJ whole genome shotgun (WGS) entry which is preliminary data.</text>
</comment>
<name>A0A5J5HX97_9BACI</name>
<sequence>MNWKTFLTGVGSGIAVGIVLTKAIDQNSTISAEKALTIAKSAFKKHGPISGSWIQMEKQPYSKSLLDYEVYIGGISRMVDGQTEQYEFIVDTVTGAILDAYLLS</sequence>
<feature type="domain" description="PepSY" evidence="1">
    <location>
        <begin position="30"/>
        <end position="100"/>
    </location>
</feature>
<reference evidence="2 3" key="1">
    <citation type="submission" date="2019-09" db="EMBL/GenBank/DDBJ databases">
        <title>Whole genome sequences of isolates from the Mars Exploration Rovers.</title>
        <authorList>
            <person name="Seuylemezian A."/>
            <person name="Vaishampayan P."/>
        </authorList>
    </citation>
    <scope>NUCLEOTIDE SEQUENCE [LARGE SCALE GENOMIC DNA]</scope>
    <source>
        <strain evidence="2 3">MER_TA_151</strain>
    </source>
</reference>
<accession>A0A5J5HX97</accession>
<dbReference type="InterPro" id="IPR025711">
    <property type="entry name" value="PepSY"/>
</dbReference>
<dbReference type="Proteomes" id="UP000326671">
    <property type="component" value="Unassembled WGS sequence"/>
</dbReference>
<dbReference type="Pfam" id="PF03413">
    <property type="entry name" value="PepSY"/>
    <property type="match status" value="1"/>
</dbReference>
<dbReference type="AlphaFoldDB" id="A0A5J5HX97"/>
<protein>
    <recommendedName>
        <fullName evidence="1">PepSY domain-containing protein</fullName>
    </recommendedName>
</protein>
<evidence type="ECO:0000259" key="1">
    <source>
        <dbReference type="Pfam" id="PF03413"/>
    </source>
</evidence>
<organism evidence="2 3">
    <name type="scientific">Niallia endozanthoxylica</name>
    <dbReference type="NCBI Taxonomy" id="2036016"/>
    <lineage>
        <taxon>Bacteria</taxon>
        <taxon>Bacillati</taxon>
        <taxon>Bacillota</taxon>
        <taxon>Bacilli</taxon>
        <taxon>Bacillales</taxon>
        <taxon>Bacillaceae</taxon>
        <taxon>Niallia</taxon>
    </lineage>
</organism>
<evidence type="ECO:0000313" key="3">
    <source>
        <dbReference type="Proteomes" id="UP000326671"/>
    </source>
</evidence>
<dbReference type="RefSeq" id="WP_150439000.1">
    <property type="nucleotide sequence ID" value="NZ_VYKL01000013.1"/>
</dbReference>
<keyword evidence="3" id="KW-1185">Reference proteome</keyword>
<proteinExistence type="predicted"/>
<dbReference type="OrthoDB" id="2989832at2"/>
<evidence type="ECO:0000313" key="2">
    <source>
        <dbReference type="EMBL" id="KAA9027458.1"/>
    </source>
</evidence>